<proteinExistence type="predicted"/>
<name>A0A0G0PTS0_9BACT</name>
<dbReference type="AlphaFoldDB" id="A0A0G0PTS0"/>
<dbReference type="EMBL" id="LBXN01000075">
    <property type="protein sequence ID" value="KKR31298.1"/>
    <property type="molecule type" value="Genomic_DNA"/>
</dbReference>
<accession>A0A0G0PTS0</accession>
<organism evidence="1 2">
    <name type="scientific">Candidatus Gottesmanbacteria bacterium GW2011_GWC2_39_8</name>
    <dbReference type="NCBI Taxonomy" id="1618450"/>
    <lineage>
        <taxon>Bacteria</taxon>
        <taxon>Candidatus Gottesmaniibacteriota</taxon>
    </lineage>
</organism>
<evidence type="ECO:0000313" key="1">
    <source>
        <dbReference type="EMBL" id="KKR31298.1"/>
    </source>
</evidence>
<sequence length="51" mass="5662">MKNEKSEDRLTQVNGISRRSFIKLSSGIASWMTLSGSSFGLLREIEKTSGK</sequence>
<evidence type="ECO:0000313" key="2">
    <source>
        <dbReference type="Proteomes" id="UP000034539"/>
    </source>
</evidence>
<reference evidence="1 2" key="1">
    <citation type="journal article" date="2015" name="Nature">
        <title>rRNA introns, odd ribosomes, and small enigmatic genomes across a large radiation of phyla.</title>
        <authorList>
            <person name="Brown C.T."/>
            <person name="Hug L.A."/>
            <person name="Thomas B.C."/>
            <person name="Sharon I."/>
            <person name="Castelle C.J."/>
            <person name="Singh A."/>
            <person name="Wilkins M.J."/>
            <person name="Williams K.H."/>
            <person name="Banfield J.F."/>
        </authorList>
    </citation>
    <scope>NUCLEOTIDE SEQUENCE [LARGE SCALE GENOMIC DNA]</scope>
</reference>
<gene>
    <name evidence="1" type="ORF">UT63_C0075G0001</name>
</gene>
<dbReference type="Proteomes" id="UP000034539">
    <property type="component" value="Unassembled WGS sequence"/>
</dbReference>
<feature type="non-terminal residue" evidence="1">
    <location>
        <position position="51"/>
    </location>
</feature>
<protein>
    <submittedName>
        <fullName evidence="1">Uncharacterized protein</fullName>
    </submittedName>
</protein>
<comment type="caution">
    <text evidence="1">The sequence shown here is derived from an EMBL/GenBank/DDBJ whole genome shotgun (WGS) entry which is preliminary data.</text>
</comment>